<keyword evidence="3" id="KW-0808">Transferase</keyword>
<evidence type="ECO:0000256" key="3">
    <source>
        <dbReference type="ARBA" id="ARBA00022679"/>
    </source>
</evidence>
<evidence type="ECO:0000313" key="6">
    <source>
        <dbReference type="Proteomes" id="UP000282574"/>
    </source>
</evidence>
<dbReference type="Proteomes" id="UP000282574">
    <property type="component" value="Unassembled WGS sequence"/>
</dbReference>
<feature type="domain" description="Glycosyl transferase family 1" evidence="4">
    <location>
        <begin position="228"/>
        <end position="394"/>
    </location>
</feature>
<evidence type="ECO:0000256" key="1">
    <source>
        <dbReference type="ARBA" id="ARBA00009481"/>
    </source>
</evidence>
<dbReference type="Gene3D" id="3.40.50.2000">
    <property type="entry name" value="Glycogen Phosphorylase B"/>
    <property type="match status" value="2"/>
</dbReference>
<keyword evidence="2" id="KW-0328">Glycosyltransferase</keyword>
<protein>
    <submittedName>
        <fullName evidence="5">Colanic acid biosynthesis glycosyltransferase WcaL</fullName>
    </submittedName>
</protein>
<dbReference type="SUPFAM" id="SSF53756">
    <property type="entry name" value="UDP-Glycosyltransferase/glycogen phosphorylase"/>
    <property type="match status" value="1"/>
</dbReference>
<accession>A0AB37UN67</accession>
<dbReference type="InterPro" id="IPR001296">
    <property type="entry name" value="Glyco_trans_1"/>
</dbReference>
<dbReference type="PANTHER" id="PTHR12526:SF640">
    <property type="entry name" value="COLANIC ACID BIOSYNTHESIS GLYCOSYLTRANSFERASE WCAL-RELATED"/>
    <property type="match status" value="1"/>
</dbReference>
<name>A0AB37UN67_9CYAN</name>
<gene>
    <name evidence="5" type="ORF">DSM107010_19600</name>
</gene>
<dbReference type="PANTHER" id="PTHR12526">
    <property type="entry name" value="GLYCOSYLTRANSFERASE"/>
    <property type="match status" value="1"/>
</dbReference>
<dbReference type="AlphaFoldDB" id="A0AB37UN67"/>
<comment type="similarity">
    <text evidence="1">Belongs to the glycosyltransferase group 1 family. Glycosyltransferase 4 subfamily.</text>
</comment>
<evidence type="ECO:0000313" key="5">
    <source>
        <dbReference type="EMBL" id="RUT12830.1"/>
    </source>
</evidence>
<reference evidence="5 6" key="1">
    <citation type="journal article" date="2019" name="Genome Biol. Evol.">
        <title>Day and night: Metabolic profiles and evolutionary relationships of six axenic non-marine cyanobacteria.</title>
        <authorList>
            <person name="Will S.E."/>
            <person name="Henke P."/>
            <person name="Boedeker C."/>
            <person name="Huang S."/>
            <person name="Brinkmann H."/>
            <person name="Rohde M."/>
            <person name="Jarek M."/>
            <person name="Friedl T."/>
            <person name="Seufert S."/>
            <person name="Schumacher M."/>
            <person name="Overmann J."/>
            <person name="Neumann-Schaal M."/>
            <person name="Petersen J."/>
        </authorList>
    </citation>
    <scope>NUCLEOTIDE SEQUENCE [LARGE SCALE GENOMIC DNA]</scope>
    <source>
        <strain evidence="5 6">SAG 39.79</strain>
    </source>
</reference>
<dbReference type="GO" id="GO:0016757">
    <property type="term" value="F:glycosyltransferase activity"/>
    <property type="evidence" value="ECO:0007669"/>
    <property type="project" value="UniProtKB-KW"/>
</dbReference>
<organism evidence="5 6">
    <name type="scientific">Chroococcidiopsis cubana SAG 39.79</name>
    <dbReference type="NCBI Taxonomy" id="388085"/>
    <lineage>
        <taxon>Bacteria</taxon>
        <taxon>Bacillati</taxon>
        <taxon>Cyanobacteriota</taxon>
        <taxon>Cyanophyceae</taxon>
        <taxon>Chroococcidiopsidales</taxon>
        <taxon>Chroococcidiopsidaceae</taxon>
        <taxon>Chroococcidiopsis</taxon>
    </lineage>
</organism>
<evidence type="ECO:0000256" key="2">
    <source>
        <dbReference type="ARBA" id="ARBA00022676"/>
    </source>
</evidence>
<dbReference type="Pfam" id="PF00534">
    <property type="entry name" value="Glycos_transf_1"/>
    <property type="match status" value="1"/>
</dbReference>
<proteinExistence type="inferred from homology"/>
<sequence length="436" mass="49466">MTDNTTMKIAFIVWRFPILSEAFILNQITGLIDRGHDVRIHPINGLPKNYTGKIHPVVEEYQLMKRTYFPPTVPEKFFPRLIKGLGLFLKNLNRGSWKTLQFFQPGKYDAEVATLKSFYRTVALLQDGSYDIIHCQFGTLAPIALAYRDANIIQGKLITTFRGIDISKYVQENGVDVYNRLFREGEFFLANCEFFRDRAIGLGCDPTRIIVHGSGLDCSKFTFKPRYFPTSGKIKIVTTGRLVEKKGIEYGIRAIAKLVKTYSNLEYNIIGDGDLKAYFEQLISELNVSHVVKLLGWKQQKEIIEILNDCHIFMAPSVTASDGNQDAPVNTLKEAMAMGLPVISTRHGGIPELVQNGISGFLVPERDADAIATKLEFLIEHPEVWQSMGKAGREQVEAKYDMNKLNDELVAIYKQMLDEKSNRKKSIQNLQKLMQV</sequence>
<keyword evidence="6" id="KW-1185">Reference proteome</keyword>
<dbReference type="EMBL" id="RSCK01000011">
    <property type="protein sequence ID" value="RUT12830.1"/>
    <property type="molecule type" value="Genomic_DNA"/>
</dbReference>
<comment type="caution">
    <text evidence="5">The sequence shown here is derived from an EMBL/GenBank/DDBJ whole genome shotgun (WGS) entry which is preliminary data.</text>
</comment>
<evidence type="ECO:0000259" key="4">
    <source>
        <dbReference type="Pfam" id="PF00534"/>
    </source>
</evidence>